<name>T1BTD7_9ZZZZ</name>
<dbReference type="AlphaFoldDB" id="T1BTD7"/>
<dbReference type="PANTHER" id="PTHR43766:SF1">
    <property type="entry name" value="TRYPTOPHAN--TRNA LIGASE, MITOCHONDRIAL"/>
    <property type="match status" value="1"/>
</dbReference>
<comment type="similarity">
    <text evidence="2">Belongs to the class-I aminoacyl-tRNA synthetase family.</text>
</comment>
<evidence type="ECO:0000256" key="3">
    <source>
        <dbReference type="ARBA" id="ARBA00013161"/>
    </source>
</evidence>
<comment type="catalytic activity">
    <reaction evidence="9">
        <text>tRNA(Trp) + L-tryptophan + ATP = L-tryptophyl-tRNA(Trp) + AMP + diphosphate + H(+)</text>
        <dbReference type="Rhea" id="RHEA:24080"/>
        <dbReference type="Rhea" id="RHEA-COMP:9671"/>
        <dbReference type="Rhea" id="RHEA-COMP:9705"/>
        <dbReference type="ChEBI" id="CHEBI:15378"/>
        <dbReference type="ChEBI" id="CHEBI:30616"/>
        <dbReference type="ChEBI" id="CHEBI:33019"/>
        <dbReference type="ChEBI" id="CHEBI:57912"/>
        <dbReference type="ChEBI" id="CHEBI:78442"/>
        <dbReference type="ChEBI" id="CHEBI:78535"/>
        <dbReference type="ChEBI" id="CHEBI:456215"/>
        <dbReference type="EC" id="6.1.1.2"/>
    </reaction>
</comment>
<protein>
    <recommendedName>
        <fullName evidence="3">tryptophan--tRNA ligase</fullName>
        <ecNumber evidence="3">6.1.1.2</ecNumber>
    </recommendedName>
</protein>
<dbReference type="EMBL" id="AUZY01001119">
    <property type="protein sequence ID" value="EQD76181.1"/>
    <property type="molecule type" value="Genomic_DNA"/>
</dbReference>
<keyword evidence="8 10" id="KW-0030">Aminoacyl-tRNA synthetase</keyword>
<comment type="caution">
    <text evidence="10">The sequence shown here is derived from an EMBL/GenBank/DDBJ whole genome shotgun (WGS) entry which is preliminary data.</text>
</comment>
<dbReference type="GO" id="GO:0006436">
    <property type="term" value="P:tryptophanyl-tRNA aminoacylation"/>
    <property type="evidence" value="ECO:0007669"/>
    <property type="project" value="InterPro"/>
</dbReference>
<dbReference type="FunFam" id="1.10.240.10:FF:000005">
    <property type="entry name" value="Tryptophan--tRNA ligase"/>
    <property type="match status" value="1"/>
</dbReference>
<accession>T1BTD7</accession>
<evidence type="ECO:0000256" key="8">
    <source>
        <dbReference type="ARBA" id="ARBA00023146"/>
    </source>
</evidence>
<dbReference type="InterPro" id="IPR014729">
    <property type="entry name" value="Rossmann-like_a/b/a_fold"/>
</dbReference>
<dbReference type="Gene3D" id="3.40.50.620">
    <property type="entry name" value="HUPs"/>
    <property type="match status" value="1"/>
</dbReference>
<dbReference type="CDD" id="cd00806">
    <property type="entry name" value="TrpRS_core"/>
    <property type="match status" value="1"/>
</dbReference>
<dbReference type="GO" id="GO:0004830">
    <property type="term" value="F:tryptophan-tRNA ligase activity"/>
    <property type="evidence" value="ECO:0007669"/>
    <property type="project" value="UniProtKB-EC"/>
</dbReference>
<dbReference type="Gene3D" id="1.10.240.10">
    <property type="entry name" value="Tyrosyl-Transfer RNA Synthetase"/>
    <property type="match status" value="1"/>
</dbReference>
<dbReference type="Pfam" id="PF00579">
    <property type="entry name" value="tRNA-synt_1b"/>
    <property type="match status" value="2"/>
</dbReference>
<dbReference type="GO" id="GO:0005829">
    <property type="term" value="C:cytosol"/>
    <property type="evidence" value="ECO:0007669"/>
    <property type="project" value="TreeGrafter"/>
</dbReference>
<dbReference type="HAMAP" id="MF_00140_B">
    <property type="entry name" value="Trp_tRNA_synth_B"/>
    <property type="match status" value="1"/>
</dbReference>
<keyword evidence="7" id="KW-0648">Protein biosynthesis</keyword>
<dbReference type="InterPro" id="IPR024109">
    <property type="entry name" value="Trp-tRNA-ligase_bac-type"/>
</dbReference>
<keyword evidence="6" id="KW-0067">ATP-binding</keyword>
<evidence type="ECO:0000256" key="4">
    <source>
        <dbReference type="ARBA" id="ARBA00022598"/>
    </source>
</evidence>
<reference evidence="10" key="1">
    <citation type="submission" date="2013-08" db="EMBL/GenBank/DDBJ databases">
        <authorList>
            <person name="Mendez C."/>
            <person name="Richter M."/>
            <person name="Ferrer M."/>
            <person name="Sanchez J."/>
        </authorList>
    </citation>
    <scope>NUCLEOTIDE SEQUENCE</scope>
</reference>
<evidence type="ECO:0000256" key="1">
    <source>
        <dbReference type="ARBA" id="ARBA00004173"/>
    </source>
</evidence>
<evidence type="ECO:0000256" key="2">
    <source>
        <dbReference type="ARBA" id="ARBA00005594"/>
    </source>
</evidence>
<dbReference type="InterPro" id="IPR002306">
    <property type="entry name" value="Trp-tRNA-ligase"/>
</dbReference>
<keyword evidence="5" id="KW-0547">Nucleotide-binding</keyword>
<dbReference type="GO" id="GO:0005739">
    <property type="term" value="C:mitochondrion"/>
    <property type="evidence" value="ECO:0007669"/>
    <property type="project" value="UniProtKB-SubCell"/>
</dbReference>
<dbReference type="NCBIfam" id="TIGR00233">
    <property type="entry name" value="trpS"/>
    <property type="match status" value="1"/>
</dbReference>
<gene>
    <name evidence="10" type="ORF">B1B_01854</name>
</gene>
<dbReference type="GO" id="GO:0005524">
    <property type="term" value="F:ATP binding"/>
    <property type="evidence" value="ECO:0007669"/>
    <property type="project" value="UniProtKB-KW"/>
</dbReference>
<evidence type="ECO:0000256" key="5">
    <source>
        <dbReference type="ARBA" id="ARBA00022741"/>
    </source>
</evidence>
<dbReference type="NCBIfam" id="NF008922">
    <property type="entry name" value="PRK12283.1"/>
    <property type="match status" value="1"/>
</dbReference>
<evidence type="ECO:0000313" key="10">
    <source>
        <dbReference type="EMBL" id="EQD76181.1"/>
    </source>
</evidence>
<proteinExistence type="inferred from homology"/>
<comment type="subcellular location">
    <subcellularLocation>
        <location evidence="1">Mitochondrion</location>
    </subcellularLocation>
</comment>
<evidence type="ECO:0000256" key="9">
    <source>
        <dbReference type="ARBA" id="ARBA00049929"/>
    </source>
</evidence>
<dbReference type="InterPro" id="IPR002305">
    <property type="entry name" value="aa-tRNA-synth_Ic"/>
</dbReference>
<reference evidence="10" key="2">
    <citation type="journal article" date="2014" name="ISME J.">
        <title>Microbial stratification in low pH oxic and suboxic macroscopic growths along an acid mine drainage.</title>
        <authorList>
            <person name="Mendez-Garcia C."/>
            <person name="Mesa V."/>
            <person name="Sprenger R.R."/>
            <person name="Richter M."/>
            <person name="Diez M.S."/>
            <person name="Solano J."/>
            <person name="Bargiela R."/>
            <person name="Golyshina O.V."/>
            <person name="Manteca A."/>
            <person name="Ramos J.L."/>
            <person name="Gallego J.R."/>
            <person name="Llorente I."/>
            <person name="Martins Dos Santos V.A."/>
            <person name="Jensen O.N."/>
            <person name="Pelaez A.I."/>
            <person name="Sanchez J."/>
            <person name="Ferrer M."/>
        </authorList>
    </citation>
    <scope>NUCLEOTIDE SEQUENCE</scope>
</reference>
<dbReference type="PANTHER" id="PTHR43766">
    <property type="entry name" value="TRYPTOPHAN--TRNA LIGASE, MITOCHONDRIAL"/>
    <property type="match status" value="1"/>
</dbReference>
<organism evidence="10">
    <name type="scientific">mine drainage metagenome</name>
    <dbReference type="NCBI Taxonomy" id="410659"/>
    <lineage>
        <taxon>unclassified sequences</taxon>
        <taxon>metagenomes</taxon>
        <taxon>ecological metagenomes</taxon>
    </lineage>
</organism>
<dbReference type="InterPro" id="IPR050203">
    <property type="entry name" value="Trp-tRNA_synthetase"/>
</dbReference>
<dbReference type="PRINTS" id="PR01039">
    <property type="entry name" value="TRNASYNTHTRP"/>
</dbReference>
<sequence length="407" mass="46147">MSQACLNPLPRIVSGMRPTGALHLGHWEGVLKNWIELQKHHECYFFVADWHALTTHYQDPHELEANTLSLVMEWLAVGVDPDRAVLFVQSWVPEHAELHLLLSMLTPLGWLERVPTYKEQQQELKDRELDTYGFLGYPVLMSADVLLYRAKGVPVGQDQVAHLEVAREIARRFNFLYGRGETFDTRLRSAHERLGLKDSHRLAEWAKQYRESGALELLARIESTLVGDTRLDFEERAALLAEARGTGREILAEPEALLTRASRLPGTDGRKMSKSYDNAIALRDSRDAVIRKIRTMATDPARARRSDPGEPDRCPVWKYHEAFSTVETRQWVETGCRTAGIGCLDCKNRLLEGMLDALEPMWERLQTLQANPDTVREVLANGSARARLKARDTLGEVRDALGLARPA</sequence>
<dbReference type="EC" id="6.1.1.2" evidence="3"/>
<evidence type="ECO:0000256" key="6">
    <source>
        <dbReference type="ARBA" id="ARBA00022840"/>
    </source>
</evidence>
<evidence type="ECO:0000256" key="7">
    <source>
        <dbReference type="ARBA" id="ARBA00022917"/>
    </source>
</evidence>
<keyword evidence="4 10" id="KW-0436">Ligase</keyword>
<dbReference type="SUPFAM" id="SSF52374">
    <property type="entry name" value="Nucleotidylyl transferase"/>
    <property type="match status" value="1"/>
</dbReference>